<feature type="compositionally biased region" description="Polar residues" evidence="1">
    <location>
        <begin position="154"/>
        <end position="168"/>
    </location>
</feature>
<feature type="compositionally biased region" description="Polar residues" evidence="1">
    <location>
        <begin position="207"/>
        <end position="232"/>
    </location>
</feature>
<sequence>MRQYSVTPPELRNDSNSEGTRSAKEILLQLDPNFSRAIGILNKYMPTEDSSTYNPDDQNQNKAVGTESELHSLSHANTGSESNENRPRLESEQRGGSTMSDLHNTEYMDETKDLKSKMSPNMKTVSSRITDLGSSQRSPPLQIHTTPVVAKSPKSVSGSEALASATSDQSKTFSQQSSRSESSRRPGEAPKRAPVSLRSDLVKPVSKTVTKRTPVSNVLASGSSSQSVNPSESADRTGRKEPTKPEVQSTEDDYEDEDEDGDDDDNDDDVENEDDEEDDDSTSETPPSNAFLEPDPTAIRDLDNASPKTLALCRKYPCHYCFFVYFPSATVDEDLMPFRRKAFTDKVARLQNPEHIREVKDTKCARDAYADRRIKCIERQSGTQIRLSDLDPAAAFVKGLPRRRLTIAGPSFAHIGCALNLFESLLPKAHPQDSLLAVAPVHYITGTTVEKMVLLLYEINWTIKADGDDSSYQTKVNVECQFGIARNVFVRVQLSDYIHFKQTYKRTSDHNSKLNLCFPPWVLLYLGSSIHCFVIVCCLFFTPMLGHRLYVKIAHNRFVIELRLFK</sequence>
<feature type="transmembrane region" description="Helical" evidence="2">
    <location>
        <begin position="521"/>
        <end position="542"/>
    </location>
</feature>
<feature type="region of interest" description="Disordered" evidence="1">
    <location>
        <begin position="1"/>
        <end position="24"/>
    </location>
</feature>
<feature type="compositionally biased region" description="Polar residues" evidence="1">
    <location>
        <begin position="118"/>
        <end position="145"/>
    </location>
</feature>
<protein>
    <submittedName>
        <fullName evidence="3">Uncharacterized protein</fullName>
    </submittedName>
</protein>
<reference evidence="3" key="1">
    <citation type="submission" date="2019-05" db="EMBL/GenBank/DDBJ databases">
        <title>Annotation for the trematode Paragonimus heterotremus.</title>
        <authorList>
            <person name="Choi Y.-J."/>
        </authorList>
    </citation>
    <scope>NUCLEOTIDE SEQUENCE</scope>
    <source>
        <strain evidence="3">LC</strain>
    </source>
</reference>
<proteinExistence type="predicted"/>
<keyword evidence="2" id="KW-0812">Transmembrane</keyword>
<feature type="compositionally biased region" description="Basic and acidic residues" evidence="1">
    <location>
        <begin position="103"/>
        <end position="116"/>
    </location>
</feature>
<evidence type="ECO:0000256" key="2">
    <source>
        <dbReference type="SAM" id="Phobius"/>
    </source>
</evidence>
<dbReference type="OrthoDB" id="6252983at2759"/>
<dbReference type="Proteomes" id="UP000748531">
    <property type="component" value="Unassembled WGS sequence"/>
</dbReference>
<gene>
    <name evidence="3" type="ORF">PHET_05556</name>
</gene>
<name>A0A8J4WGN5_9TREM</name>
<accession>A0A8J4WGN5</accession>
<feature type="compositionally biased region" description="Polar residues" evidence="1">
    <location>
        <begin position="48"/>
        <end position="63"/>
    </location>
</feature>
<keyword evidence="4" id="KW-1185">Reference proteome</keyword>
<feature type="compositionally biased region" description="Low complexity" evidence="1">
    <location>
        <begin position="169"/>
        <end position="180"/>
    </location>
</feature>
<feature type="compositionally biased region" description="Acidic residues" evidence="1">
    <location>
        <begin position="249"/>
        <end position="282"/>
    </location>
</feature>
<comment type="caution">
    <text evidence="3">The sequence shown here is derived from an EMBL/GenBank/DDBJ whole genome shotgun (WGS) entry which is preliminary data.</text>
</comment>
<keyword evidence="2" id="KW-1133">Transmembrane helix</keyword>
<feature type="compositionally biased region" description="Basic and acidic residues" evidence="1">
    <location>
        <begin position="233"/>
        <end position="244"/>
    </location>
</feature>
<evidence type="ECO:0000313" key="3">
    <source>
        <dbReference type="EMBL" id="KAF5400838.1"/>
    </source>
</evidence>
<feature type="compositionally biased region" description="Basic and acidic residues" evidence="1">
    <location>
        <begin position="181"/>
        <end position="191"/>
    </location>
</feature>
<feature type="compositionally biased region" description="Basic and acidic residues" evidence="1">
    <location>
        <begin position="83"/>
        <end position="93"/>
    </location>
</feature>
<evidence type="ECO:0000256" key="1">
    <source>
        <dbReference type="SAM" id="MobiDB-lite"/>
    </source>
</evidence>
<organism evidence="3 4">
    <name type="scientific">Paragonimus heterotremus</name>
    <dbReference type="NCBI Taxonomy" id="100268"/>
    <lineage>
        <taxon>Eukaryota</taxon>
        <taxon>Metazoa</taxon>
        <taxon>Spiralia</taxon>
        <taxon>Lophotrochozoa</taxon>
        <taxon>Platyhelminthes</taxon>
        <taxon>Trematoda</taxon>
        <taxon>Digenea</taxon>
        <taxon>Plagiorchiida</taxon>
        <taxon>Troglotremata</taxon>
        <taxon>Troglotrematidae</taxon>
        <taxon>Paragonimus</taxon>
    </lineage>
</organism>
<dbReference type="EMBL" id="LUCH01002882">
    <property type="protein sequence ID" value="KAF5400838.1"/>
    <property type="molecule type" value="Genomic_DNA"/>
</dbReference>
<dbReference type="AlphaFoldDB" id="A0A8J4WGN5"/>
<keyword evidence="2" id="KW-0472">Membrane</keyword>
<evidence type="ECO:0000313" key="4">
    <source>
        <dbReference type="Proteomes" id="UP000748531"/>
    </source>
</evidence>
<feature type="region of interest" description="Disordered" evidence="1">
    <location>
        <begin position="46"/>
        <end position="302"/>
    </location>
</feature>